<feature type="domain" description="PEP-utilising enzyme C-terminal" evidence="22">
    <location>
        <begin position="265"/>
        <end position="559"/>
    </location>
</feature>
<keyword evidence="15 17" id="KW-0460">Magnesium</keyword>
<feature type="binding site" evidence="19">
    <location>
        <position position="310"/>
    </location>
    <ligand>
        <name>phosphoenolpyruvate</name>
        <dbReference type="ChEBI" id="CHEBI:58702"/>
    </ligand>
</feature>
<dbReference type="GO" id="GO:0005737">
    <property type="term" value="C:cytoplasm"/>
    <property type="evidence" value="ECO:0007669"/>
    <property type="project" value="UniProtKB-SubCell"/>
</dbReference>
<evidence type="ECO:0000256" key="3">
    <source>
        <dbReference type="ARBA" id="ARBA00002728"/>
    </source>
</evidence>
<evidence type="ECO:0000256" key="16">
    <source>
        <dbReference type="ARBA" id="ARBA00033235"/>
    </source>
</evidence>
<dbReference type="Gene3D" id="3.20.20.60">
    <property type="entry name" value="Phosphoenolpyruvate-binding domains"/>
    <property type="match status" value="1"/>
</dbReference>
<dbReference type="Gene3D" id="1.10.274.10">
    <property type="entry name" value="PtsI, HPr-binding domain"/>
    <property type="match status" value="1"/>
</dbReference>
<evidence type="ECO:0000256" key="8">
    <source>
        <dbReference type="ARBA" id="ARBA00022448"/>
    </source>
</evidence>
<comment type="cofactor">
    <cofactor evidence="2 17 20">
        <name>Mg(2+)</name>
        <dbReference type="ChEBI" id="CHEBI:18420"/>
    </cofactor>
</comment>
<evidence type="ECO:0000256" key="5">
    <source>
        <dbReference type="ARBA" id="ARBA00007837"/>
    </source>
</evidence>
<evidence type="ECO:0000313" key="25">
    <source>
        <dbReference type="Proteomes" id="UP000197468"/>
    </source>
</evidence>
<keyword evidence="14 17" id="KW-0418">Kinase</keyword>
<feature type="domain" description="PEP-utilising enzyme mobile" evidence="21">
    <location>
        <begin position="168"/>
        <end position="239"/>
    </location>
</feature>
<dbReference type="Gene3D" id="3.50.30.10">
    <property type="entry name" value="Phosphohistidine domain"/>
    <property type="match status" value="1"/>
</dbReference>
<dbReference type="GO" id="GO:0046872">
    <property type="term" value="F:metal ion binding"/>
    <property type="evidence" value="ECO:0007669"/>
    <property type="project" value="UniProtKB-KW"/>
</dbReference>
<keyword evidence="10 17" id="KW-0762">Sugar transport</keyword>
<keyword evidence="24" id="KW-0670">Pyruvate</keyword>
<dbReference type="InterPro" id="IPR008731">
    <property type="entry name" value="PTS_EIN"/>
</dbReference>
<gene>
    <name evidence="24" type="primary">ptsP</name>
    <name evidence="24" type="ORF">CDN99_22705</name>
</gene>
<dbReference type="GO" id="GO:0009401">
    <property type="term" value="P:phosphoenolpyruvate-dependent sugar phosphotransferase system"/>
    <property type="evidence" value="ECO:0007669"/>
    <property type="project" value="UniProtKB-KW"/>
</dbReference>
<dbReference type="InterPro" id="IPR006318">
    <property type="entry name" value="PTS_EI-like"/>
</dbReference>
<evidence type="ECO:0000256" key="2">
    <source>
        <dbReference type="ARBA" id="ARBA00001946"/>
    </source>
</evidence>
<dbReference type="OrthoDB" id="9765468at2"/>
<keyword evidence="9 17" id="KW-0963">Cytoplasm</keyword>
<evidence type="ECO:0000259" key="23">
    <source>
        <dbReference type="Pfam" id="PF05524"/>
    </source>
</evidence>
<dbReference type="EMBL" id="NIOF01000013">
    <property type="protein sequence ID" value="OWQ85342.1"/>
    <property type="molecule type" value="Genomic_DNA"/>
</dbReference>
<dbReference type="SUPFAM" id="SSF47831">
    <property type="entry name" value="Enzyme I of the PEP:sugar phosphotransferase system HPr-binding (sub)domain"/>
    <property type="match status" value="1"/>
</dbReference>
<dbReference type="AlphaFoldDB" id="A0A2D0AM94"/>
<evidence type="ECO:0000256" key="6">
    <source>
        <dbReference type="ARBA" id="ARBA00012232"/>
    </source>
</evidence>
<feature type="binding site" evidence="19">
    <location>
        <position position="347"/>
    </location>
    <ligand>
        <name>phosphoenolpyruvate</name>
        <dbReference type="ChEBI" id="CHEBI:58702"/>
    </ligand>
</feature>
<dbReference type="GO" id="GO:0016301">
    <property type="term" value="F:kinase activity"/>
    <property type="evidence" value="ECO:0007669"/>
    <property type="project" value="UniProtKB-KW"/>
</dbReference>
<comment type="catalytic activity">
    <reaction evidence="1 17">
        <text>L-histidyl-[protein] + phosphoenolpyruvate = N(pros)-phospho-L-histidyl-[protein] + pyruvate</text>
        <dbReference type="Rhea" id="RHEA:23880"/>
        <dbReference type="Rhea" id="RHEA-COMP:9745"/>
        <dbReference type="Rhea" id="RHEA-COMP:9746"/>
        <dbReference type="ChEBI" id="CHEBI:15361"/>
        <dbReference type="ChEBI" id="CHEBI:29979"/>
        <dbReference type="ChEBI" id="CHEBI:58702"/>
        <dbReference type="ChEBI" id="CHEBI:64837"/>
        <dbReference type="EC" id="2.7.3.9"/>
    </reaction>
</comment>
<dbReference type="InterPro" id="IPR024692">
    <property type="entry name" value="PTS_EI"/>
</dbReference>
<dbReference type="RefSeq" id="WP_088387190.1">
    <property type="nucleotide sequence ID" value="NZ_NIOF01000013.1"/>
</dbReference>
<evidence type="ECO:0000256" key="13">
    <source>
        <dbReference type="ARBA" id="ARBA00022723"/>
    </source>
</evidence>
<evidence type="ECO:0000259" key="21">
    <source>
        <dbReference type="Pfam" id="PF00391"/>
    </source>
</evidence>
<keyword evidence="25" id="KW-1185">Reference proteome</keyword>
<feature type="binding site" evidence="19">
    <location>
        <begin position="473"/>
        <end position="474"/>
    </location>
    <ligand>
        <name>phosphoenolpyruvate</name>
        <dbReference type="ChEBI" id="CHEBI:58702"/>
    </ligand>
</feature>
<sequence length="592" mass="64985">MSFQVFGIPVSRGVAIGRAVLVASSRVDVAHYFIAAADAEQEYARLVRGRDVVTRELQSLKADLPDDAPHELDALLDVHLLLLNDEALVDAARDWIVDRHYNAEWALSAQLEVLARQFDEMEDDYLRERKADLEQVVERVLSALAVELDDAAVAGPAAVVARDFAGEDPLLLVAADIAPADMIQFKRSVFQGFITDIGGKTSHTAIVARSMDIPAVVGTREASRLIRQDDWVIIDGDAGTVIVNPSPIILEEYRFRQRQSELERARLARLRHTPAITLDGQRIELHANIELPGDTVAALASGATGVGLFRSEFLFMNRDGDLPTEEEQFAAYKAAVEAMAGLPVTIRTVDIGADKPLDRMSVNELRHEHVLNPAMGLRAIRWSLAEPSMFRQQLRAIYRASAFGKVKLLIPMVAHLGEIRQVQEAIKRVKVQLDDAGQMYGRVEVGVMIEVPAAAIMLPHLVKHVDFVSIGTNDLIQYTLAIDRADEAVAHLYDPWHPAVLHLLAGSIAQARAAGKEVSVCGEMAGDAAFTDLLLGMGLRCFSMHPSQIPSVKQRILRADSQRLAAVMPRILDSDEPAKTAAEALTPQSRLH</sequence>
<dbReference type="InterPro" id="IPR000121">
    <property type="entry name" value="PEP_util_C"/>
</dbReference>
<comment type="similarity">
    <text evidence="5 17">Belongs to the PEP-utilizing enzyme family.</text>
</comment>
<reference evidence="24 25" key="1">
    <citation type="journal article" date="2008" name="Int. J. Syst. Evol. Microbiol.">
        <title>Description of Roseateles aquatilis sp. nov. and Roseateles terrae sp. nov., in the class Betaproteobacteria, and emended description of the genus Roseateles.</title>
        <authorList>
            <person name="Gomila M."/>
            <person name="Bowien B."/>
            <person name="Falsen E."/>
            <person name="Moore E.R."/>
            <person name="Lalucat J."/>
        </authorList>
    </citation>
    <scope>NUCLEOTIDE SEQUENCE [LARGE SCALE GENOMIC DNA]</scope>
    <source>
        <strain evidence="24 25">CCUG 48205</strain>
    </source>
</reference>
<dbReference type="Pfam" id="PF02896">
    <property type="entry name" value="PEP-utilizers_C"/>
    <property type="match status" value="1"/>
</dbReference>
<comment type="subcellular location">
    <subcellularLocation>
        <location evidence="4 17">Cytoplasm</location>
    </subcellularLocation>
</comment>
<evidence type="ECO:0000256" key="17">
    <source>
        <dbReference type="PIRNR" id="PIRNR000732"/>
    </source>
</evidence>
<dbReference type="InterPro" id="IPR023151">
    <property type="entry name" value="PEP_util_CS"/>
</dbReference>
<dbReference type="NCBIfam" id="TIGR01417">
    <property type="entry name" value="PTS_I_fam"/>
    <property type="match status" value="1"/>
</dbReference>
<dbReference type="InterPro" id="IPR036618">
    <property type="entry name" value="PtsI_HPr-bd_sf"/>
</dbReference>
<evidence type="ECO:0000256" key="9">
    <source>
        <dbReference type="ARBA" id="ARBA00022490"/>
    </source>
</evidence>
<dbReference type="InterPro" id="IPR050499">
    <property type="entry name" value="PEP-utilizing_PTS_enzyme"/>
</dbReference>
<evidence type="ECO:0000313" key="24">
    <source>
        <dbReference type="EMBL" id="OWQ85342.1"/>
    </source>
</evidence>
<feature type="binding site" evidence="20">
    <location>
        <position position="474"/>
    </location>
    <ligand>
        <name>Mg(2+)</name>
        <dbReference type="ChEBI" id="CHEBI:18420"/>
    </ligand>
</feature>
<dbReference type="PROSITE" id="PS00370">
    <property type="entry name" value="PEP_ENZYMES_PHOS_SITE"/>
    <property type="match status" value="1"/>
</dbReference>
<name>A0A2D0AM94_9BURK</name>
<dbReference type="PANTHER" id="PTHR46244">
    <property type="entry name" value="PHOSPHOENOLPYRUVATE-PROTEIN PHOSPHOTRANSFERASE"/>
    <property type="match status" value="1"/>
</dbReference>
<comment type="function">
    <text evidence="3 17">General (non sugar-specific) component of the phosphoenolpyruvate-dependent sugar phosphotransferase system (sugar PTS). This major carbohydrate active-transport system catalyzes the phosphorylation of incoming sugar substrates concomitantly with their translocation across the cell membrane. Enzyme I transfers the phosphoryl group from phosphoenolpyruvate (PEP) to the phosphoryl carrier protein (HPr).</text>
</comment>
<dbReference type="PRINTS" id="PR01736">
    <property type="entry name" value="PHPHTRNFRASE"/>
</dbReference>
<dbReference type="Pfam" id="PF05524">
    <property type="entry name" value="PEP-utilisers_N"/>
    <property type="match status" value="1"/>
</dbReference>
<dbReference type="PROSITE" id="PS00742">
    <property type="entry name" value="PEP_ENZYMES_2"/>
    <property type="match status" value="1"/>
</dbReference>
<dbReference type="PANTHER" id="PTHR46244:SF3">
    <property type="entry name" value="PHOSPHOENOLPYRUVATE-PROTEIN PHOSPHOTRANSFERASE"/>
    <property type="match status" value="1"/>
</dbReference>
<dbReference type="EC" id="2.7.3.9" evidence="6 17"/>
<evidence type="ECO:0000256" key="10">
    <source>
        <dbReference type="ARBA" id="ARBA00022597"/>
    </source>
</evidence>
<dbReference type="InterPro" id="IPR018274">
    <property type="entry name" value="PEP_util_AS"/>
</dbReference>
<evidence type="ECO:0000256" key="18">
    <source>
        <dbReference type="PIRSR" id="PIRSR000732-1"/>
    </source>
</evidence>
<comment type="caution">
    <text evidence="24">The sequence shown here is derived from an EMBL/GenBank/DDBJ whole genome shotgun (WGS) entry which is preliminary data.</text>
</comment>
<dbReference type="Pfam" id="PF00391">
    <property type="entry name" value="PEP-utilizers"/>
    <property type="match status" value="1"/>
</dbReference>
<feature type="binding site" evidence="19">
    <location>
        <position position="484"/>
    </location>
    <ligand>
        <name>phosphoenolpyruvate</name>
        <dbReference type="ChEBI" id="CHEBI:58702"/>
    </ligand>
</feature>
<accession>A0A2D0AM94</accession>
<evidence type="ECO:0000256" key="12">
    <source>
        <dbReference type="ARBA" id="ARBA00022683"/>
    </source>
</evidence>
<feature type="domain" description="Phosphotransferase system enzyme I N-terminal" evidence="23">
    <location>
        <begin position="7"/>
        <end position="129"/>
    </location>
</feature>
<evidence type="ECO:0000256" key="11">
    <source>
        <dbReference type="ARBA" id="ARBA00022679"/>
    </source>
</evidence>
<keyword evidence="12 17" id="KW-0598">Phosphotransferase system</keyword>
<keyword evidence="13 17" id="KW-0479">Metal-binding</keyword>
<feature type="binding site" evidence="20">
    <location>
        <position position="450"/>
    </location>
    <ligand>
        <name>Mg(2+)</name>
        <dbReference type="ChEBI" id="CHEBI:18420"/>
    </ligand>
</feature>
<evidence type="ECO:0000256" key="14">
    <source>
        <dbReference type="ARBA" id="ARBA00022777"/>
    </source>
</evidence>
<evidence type="ECO:0000256" key="15">
    <source>
        <dbReference type="ARBA" id="ARBA00022842"/>
    </source>
</evidence>
<dbReference type="InterPro" id="IPR015813">
    <property type="entry name" value="Pyrv/PenolPyrv_kinase-like_dom"/>
</dbReference>
<dbReference type="Proteomes" id="UP000197468">
    <property type="component" value="Unassembled WGS sequence"/>
</dbReference>
<evidence type="ECO:0000256" key="1">
    <source>
        <dbReference type="ARBA" id="ARBA00000683"/>
    </source>
</evidence>
<evidence type="ECO:0000256" key="7">
    <source>
        <dbReference type="ARBA" id="ARBA00016544"/>
    </source>
</evidence>
<dbReference type="GO" id="GO:0008965">
    <property type="term" value="F:phosphoenolpyruvate-protein phosphotransferase activity"/>
    <property type="evidence" value="ECO:0007669"/>
    <property type="project" value="UniProtKB-EC"/>
</dbReference>
<keyword evidence="11 17" id="KW-0808">Transferase</keyword>
<dbReference type="InterPro" id="IPR008279">
    <property type="entry name" value="PEP-util_enz_mobile_dom"/>
</dbReference>
<dbReference type="InterPro" id="IPR036637">
    <property type="entry name" value="Phosphohistidine_dom_sf"/>
</dbReference>
<protein>
    <recommendedName>
        <fullName evidence="7 17">Phosphoenolpyruvate-protein phosphotransferase</fullName>
        <ecNumber evidence="6 17">2.7.3.9</ecNumber>
    </recommendedName>
    <alternativeName>
        <fullName evidence="16 17">Phosphotransferase system, enzyme I</fullName>
    </alternativeName>
</protein>
<dbReference type="PIRSF" id="PIRSF000732">
    <property type="entry name" value="PTS_enzyme_I"/>
    <property type="match status" value="1"/>
</dbReference>
<keyword evidence="8 17" id="KW-0813">Transport</keyword>
<evidence type="ECO:0000259" key="22">
    <source>
        <dbReference type="Pfam" id="PF02896"/>
    </source>
</evidence>
<organism evidence="24 25">
    <name type="scientific">Roseateles aquatilis</name>
    <dbReference type="NCBI Taxonomy" id="431061"/>
    <lineage>
        <taxon>Bacteria</taxon>
        <taxon>Pseudomonadati</taxon>
        <taxon>Pseudomonadota</taxon>
        <taxon>Betaproteobacteria</taxon>
        <taxon>Burkholderiales</taxon>
        <taxon>Sphaerotilaceae</taxon>
        <taxon>Roseateles</taxon>
    </lineage>
</organism>
<dbReference type="SUPFAM" id="SSF52009">
    <property type="entry name" value="Phosphohistidine domain"/>
    <property type="match status" value="1"/>
</dbReference>
<dbReference type="SUPFAM" id="SSF51621">
    <property type="entry name" value="Phosphoenolpyruvate/pyruvate domain"/>
    <property type="match status" value="1"/>
</dbReference>
<dbReference type="InterPro" id="IPR040442">
    <property type="entry name" value="Pyrv_kinase-like_dom_sf"/>
</dbReference>
<evidence type="ECO:0000256" key="20">
    <source>
        <dbReference type="PIRSR" id="PIRSR000732-3"/>
    </source>
</evidence>
<proteinExistence type="inferred from homology"/>
<feature type="active site" description="Tele-phosphohistidine intermediate" evidence="18">
    <location>
        <position position="203"/>
    </location>
</feature>
<feature type="active site" description="Proton donor" evidence="18">
    <location>
        <position position="521"/>
    </location>
</feature>
<evidence type="ECO:0000256" key="19">
    <source>
        <dbReference type="PIRSR" id="PIRSR000732-2"/>
    </source>
</evidence>
<evidence type="ECO:0000256" key="4">
    <source>
        <dbReference type="ARBA" id="ARBA00004496"/>
    </source>
</evidence>